<feature type="domain" description="PAS" evidence="5">
    <location>
        <begin position="212"/>
        <end position="263"/>
    </location>
</feature>
<dbReference type="InterPro" id="IPR025943">
    <property type="entry name" value="Sigma_54_int_dom_ATP-bd_2"/>
</dbReference>
<evidence type="ECO:0000259" key="4">
    <source>
        <dbReference type="PROSITE" id="PS50045"/>
    </source>
</evidence>
<dbReference type="InterPro" id="IPR058031">
    <property type="entry name" value="AAA_lid_NorR"/>
</dbReference>
<sequence length="692" mass="79427">MAIETKEITLLAGSEETRRTLSDQLNEILGDFIRVRSYAVDANEVITVHNQLVILSSYLIEEESKPYIGENCSVLVAHRIVNFQNIEKIYSIPKGEKVLYVNDYLETVNEAISSFEKLGIDHLDFIPFYPGKKQKEPVKFAITPGELDLVPSFVEEVINIGPRLIDITTLITILNRLGLLEARQEQVSGKYIKTITQLSKKLGSLSQEATIRTEHLKKVVNGVNDGILAVDCNGKITVFNEILERFLRMPVKKAVNRDIQDVISHKELVQFILNEQEEEDRYFTIEDRSVIVHRFTIEAEETVVVTFKDAEETVEIEKKLRKELLKKGYYAKYSFNDIIGLHPKLQEVKKVANKLARTDLTILIEGESGTGKELFSSSIHNASLRNKGPFLAVNFSALPEDLVESELFGYEEGAFTGAKKGGRKGLFEQANGGTIFLDEIGDISLKVQARLLRVLQEKELLRIGGNKIIPIDVRVIAATNKDLLALIEEGKFREDLYHRLKVLFLHLPELRKRKEDIDLLVQEFINQSGRFHVKIEPQVLYKLKEYQWYGNVRELKNTIDYMLAVCEDDIIRLHDIPDEGFFQQKKAPQLNKGEERYSAPINEPTVDPYFHYEDEQELTTLLKIIDQLQQQGESVSRKKIARETQLQAQPLSEQQVRLRLNKLEQRGYIEKRKGRLGTRLTRLGQKYIQTVY</sequence>
<dbReference type="SMART" id="SM00382">
    <property type="entry name" value="AAA"/>
    <property type="match status" value="1"/>
</dbReference>
<dbReference type="PROSITE" id="PS50045">
    <property type="entry name" value="SIGMA54_INTERACT_4"/>
    <property type="match status" value="1"/>
</dbReference>
<evidence type="ECO:0000313" key="6">
    <source>
        <dbReference type="EMBL" id="MDE5415250.1"/>
    </source>
</evidence>
<name>A0ABT5VIH7_9BACI</name>
<feature type="domain" description="Sigma-54 factor interaction" evidence="4">
    <location>
        <begin position="338"/>
        <end position="564"/>
    </location>
</feature>
<accession>A0ABT5VIH7</accession>
<dbReference type="InterPro" id="IPR003593">
    <property type="entry name" value="AAA+_ATPase"/>
</dbReference>
<dbReference type="Pfam" id="PF00989">
    <property type="entry name" value="PAS"/>
    <property type="match status" value="1"/>
</dbReference>
<dbReference type="SUPFAM" id="SSF46785">
    <property type="entry name" value="Winged helix' DNA-binding domain"/>
    <property type="match status" value="1"/>
</dbReference>
<dbReference type="PANTHER" id="PTHR32071">
    <property type="entry name" value="TRANSCRIPTIONAL REGULATORY PROTEIN"/>
    <property type="match status" value="1"/>
</dbReference>
<dbReference type="Gene3D" id="1.10.10.10">
    <property type="entry name" value="Winged helix-like DNA-binding domain superfamily/Winged helix DNA-binding domain"/>
    <property type="match status" value="1"/>
</dbReference>
<reference evidence="6" key="1">
    <citation type="submission" date="2024-05" db="EMBL/GenBank/DDBJ databases">
        <title>Alkalihalobacillus sp. strain MEB203 novel alkaliphilic bacterium from Lonar Lake, India.</title>
        <authorList>
            <person name="Joshi A."/>
            <person name="Thite S."/>
            <person name="Mengade P."/>
        </authorList>
    </citation>
    <scope>NUCLEOTIDE SEQUENCE</scope>
    <source>
        <strain evidence="6">MEB 203</strain>
    </source>
</reference>
<dbReference type="InterPro" id="IPR035965">
    <property type="entry name" value="PAS-like_dom_sf"/>
</dbReference>
<dbReference type="InterPro" id="IPR000014">
    <property type="entry name" value="PAS"/>
</dbReference>
<gene>
    <name evidence="6" type="ORF">N7Z68_17975</name>
</gene>
<dbReference type="Pfam" id="PF00158">
    <property type="entry name" value="Sigma54_activat"/>
    <property type="match status" value="1"/>
</dbReference>
<proteinExistence type="predicted"/>
<dbReference type="InterPro" id="IPR025662">
    <property type="entry name" value="Sigma_54_int_dom_ATP-bd_1"/>
</dbReference>
<dbReference type="InterPro" id="IPR013767">
    <property type="entry name" value="PAS_fold"/>
</dbReference>
<dbReference type="PANTHER" id="PTHR32071:SF57">
    <property type="entry name" value="C4-DICARBOXYLATE TRANSPORT TRANSCRIPTIONAL REGULATORY PROTEIN DCTD"/>
    <property type="match status" value="1"/>
</dbReference>
<dbReference type="InterPro" id="IPR036390">
    <property type="entry name" value="WH_DNA-bd_sf"/>
</dbReference>
<evidence type="ECO:0000313" key="7">
    <source>
        <dbReference type="Proteomes" id="UP001148125"/>
    </source>
</evidence>
<dbReference type="CDD" id="cd00130">
    <property type="entry name" value="PAS"/>
    <property type="match status" value="1"/>
</dbReference>
<dbReference type="SUPFAM" id="SSF55785">
    <property type="entry name" value="PYP-like sensor domain (PAS domain)"/>
    <property type="match status" value="1"/>
</dbReference>
<dbReference type="Proteomes" id="UP001148125">
    <property type="component" value="Unassembled WGS sequence"/>
</dbReference>
<dbReference type="RefSeq" id="WP_275119855.1">
    <property type="nucleotide sequence ID" value="NZ_JAOTPO010000014.1"/>
</dbReference>
<dbReference type="SMART" id="SM00091">
    <property type="entry name" value="PAS"/>
    <property type="match status" value="1"/>
</dbReference>
<dbReference type="Pfam" id="PF08461">
    <property type="entry name" value="WHD_RNase_R"/>
    <property type="match status" value="1"/>
</dbReference>
<dbReference type="InterPro" id="IPR002078">
    <property type="entry name" value="Sigma_54_int"/>
</dbReference>
<comment type="caution">
    <text evidence="6">The sequence shown here is derived from an EMBL/GenBank/DDBJ whole genome shotgun (WGS) entry which is preliminary data.</text>
</comment>
<evidence type="ECO:0000259" key="5">
    <source>
        <dbReference type="PROSITE" id="PS50112"/>
    </source>
</evidence>
<protein>
    <submittedName>
        <fullName evidence="6">Sigma 54-interacting transcriptional regulator</fullName>
    </submittedName>
</protein>
<organism evidence="6 7">
    <name type="scientific">Alkalihalobacterium chitinilyticum</name>
    <dbReference type="NCBI Taxonomy" id="2980103"/>
    <lineage>
        <taxon>Bacteria</taxon>
        <taxon>Bacillati</taxon>
        <taxon>Bacillota</taxon>
        <taxon>Bacilli</taxon>
        <taxon>Bacillales</taxon>
        <taxon>Bacillaceae</taxon>
        <taxon>Alkalihalobacterium</taxon>
    </lineage>
</organism>
<dbReference type="Gene3D" id="3.40.50.300">
    <property type="entry name" value="P-loop containing nucleotide triphosphate hydrolases"/>
    <property type="match status" value="1"/>
</dbReference>
<keyword evidence="1" id="KW-0547">Nucleotide-binding</keyword>
<evidence type="ECO:0000256" key="2">
    <source>
        <dbReference type="ARBA" id="ARBA00022840"/>
    </source>
</evidence>
<evidence type="ECO:0000256" key="1">
    <source>
        <dbReference type="ARBA" id="ARBA00022741"/>
    </source>
</evidence>
<dbReference type="InterPro" id="IPR027417">
    <property type="entry name" value="P-loop_NTPase"/>
</dbReference>
<dbReference type="SUPFAM" id="SSF52540">
    <property type="entry name" value="P-loop containing nucleoside triphosphate hydrolases"/>
    <property type="match status" value="1"/>
</dbReference>
<keyword evidence="3" id="KW-0238">DNA-binding</keyword>
<dbReference type="InterPro" id="IPR013668">
    <property type="entry name" value="RNase_R_HTH_12"/>
</dbReference>
<dbReference type="Gene3D" id="1.10.8.60">
    <property type="match status" value="1"/>
</dbReference>
<dbReference type="PROSITE" id="PS50112">
    <property type="entry name" value="PAS"/>
    <property type="match status" value="1"/>
</dbReference>
<evidence type="ECO:0000256" key="3">
    <source>
        <dbReference type="ARBA" id="ARBA00023125"/>
    </source>
</evidence>
<dbReference type="EMBL" id="JAOTPO010000014">
    <property type="protein sequence ID" value="MDE5415250.1"/>
    <property type="molecule type" value="Genomic_DNA"/>
</dbReference>
<dbReference type="InterPro" id="IPR036388">
    <property type="entry name" value="WH-like_DNA-bd_sf"/>
</dbReference>
<keyword evidence="7" id="KW-1185">Reference proteome</keyword>
<dbReference type="CDD" id="cd00009">
    <property type="entry name" value="AAA"/>
    <property type="match status" value="1"/>
</dbReference>
<dbReference type="Pfam" id="PF25601">
    <property type="entry name" value="AAA_lid_14"/>
    <property type="match status" value="1"/>
</dbReference>
<dbReference type="PROSITE" id="PS00676">
    <property type="entry name" value="SIGMA54_INTERACT_2"/>
    <property type="match status" value="1"/>
</dbReference>
<keyword evidence="2" id="KW-0067">ATP-binding</keyword>
<dbReference type="Gene3D" id="3.30.450.20">
    <property type="entry name" value="PAS domain"/>
    <property type="match status" value="1"/>
</dbReference>
<dbReference type="PROSITE" id="PS00675">
    <property type="entry name" value="SIGMA54_INTERACT_1"/>
    <property type="match status" value="1"/>
</dbReference>